<dbReference type="RefSeq" id="WP_188567714.1">
    <property type="nucleotide sequence ID" value="NZ_BMED01000004.1"/>
</dbReference>
<dbReference type="Proteomes" id="UP000637423">
    <property type="component" value="Unassembled WGS sequence"/>
</dbReference>
<name>A0A916UTS1_9BURK</name>
<accession>A0A916UTS1</accession>
<reference evidence="1" key="1">
    <citation type="journal article" date="2014" name="Int. J. Syst. Evol. Microbiol.">
        <title>Complete genome sequence of Corynebacterium casei LMG S-19264T (=DSM 44701T), isolated from a smear-ripened cheese.</title>
        <authorList>
            <consortium name="US DOE Joint Genome Institute (JGI-PGF)"/>
            <person name="Walter F."/>
            <person name="Albersmeier A."/>
            <person name="Kalinowski J."/>
            <person name="Ruckert C."/>
        </authorList>
    </citation>
    <scope>NUCLEOTIDE SEQUENCE</scope>
    <source>
        <strain evidence="1">CGMCC 1.10998</strain>
    </source>
</reference>
<organism evidence="1 2">
    <name type="scientific">Undibacterium terreum</name>
    <dbReference type="NCBI Taxonomy" id="1224302"/>
    <lineage>
        <taxon>Bacteria</taxon>
        <taxon>Pseudomonadati</taxon>
        <taxon>Pseudomonadota</taxon>
        <taxon>Betaproteobacteria</taxon>
        <taxon>Burkholderiales</taxon>
        <taxon>Oxalobacteraceae</taxon>
        <taxon>Undibacterium</taxon>
    </lineage>
</organism>
<dbReference type="EMBL" id="BMED01000004">
    <property type="protein sequence ID" value="GGC87242.1"/>
    <property type="molecule type" value="Genomic_DNA"/>
</dbReference>
<gene>
    <name evidence="1" type="ORF">GCM10011396_38150</name>
</gene>
<evidence type="ECO:0000313" key="2">
    <source>
        <dbReference type="Proteomes" id="UP000637423"/>
    </source>
</evidence>
<comment type="caution">
    <text evidence="1">The sequence shown here is derived from an EMBL/GenBank/DDBJ whole genome shotgun (WGS) entry which is preliminary data.</text>
</comment>
<dbReference type="AlphaFoldDB" id="A0A916UTS1"/>
<proteinExistence type="predicted"/>
<reference evidence="1" key="2">
    <citation type="submission" date="2020-09" db="EMBL/GenBank/DDBJ databases">
        <authorList>
            <person name="Sun Q."/>
            <person name="Zhou Y."/>
        </authorList>
    </citation>
    <scope>NUCLEOTIDE SEQUENCE</scope>
    <source>
        <strain evidence="1">CGMCC 1.10998</strain>
    </source>
</reference>
<keyword evidence="2" id="KW-1185">Reference proteome</keyword>
<sequence>MSLSLPKLVPGTAFVGLFADHCWLQGRQANISLPLETGADASQDHYLEALVSLLGKAKQQLRRGTRLVLTVSDSLAAFTMLPWQDELQRPAEWEGYARILFEKQGRSLDPTWLLHTEFARYKSNGVAYALSSKWMAQLEEAVQTRGFQLASVLPVSAAAYCRLPKTKKLGTSLLLLIERHRMTALCVDATGLQSVDIEPVIASSESSGMRLLRRAISTHQNFWQVHIWSPVAEERGNEAAFIKTIIPSTEIKKLPHGVWGQ</sequence>
<evidence type="ECO:0000313" key="1">
    <source>
        <dbReference type="EMBL" id="GGC87242.1"/>
    </source>
</evidence>
<protein>
    <submittedName>
        <fullName evidence="1">Uncharacterized protein</fullName>
    </submittedName>
</protein>